<dbReference type="PANTHER" id="PTHR30544">
    <property type="entry name" value="23S RRNA METHYLTRANSFERASE"/>
    <property type="match status" value="1"/>
</dbReference>
<reference evidence="12 13" key="1">
    <citation type="submission" date="2013-02" db="EMBL/GenBank/DDBJ databases">
        <title>The Genome Sequence of Plasmodium inui San Antonio 1.</title>
        <authorList>
            <consortium name="The Broad Institute Genome Sequencing Platform"/>
            <consortium name="The Broad Institute Genome Sequencing Center for Infectious Disease"/>
            <person name="Neafsey D."/>
            <person name="Cheeseman I."/>
            <person name="Volkman S."/>
            <person name="Adams J."/>
            <person name="Walker B."/>
            <person name="Young S.K."/>
            <person name="Zeng Q."/>
            <person name="Gargeya S."/>
            <person name="Fitzgerald M."/>
            <person name="Haas B."/>
            <person name="Abouelleil A."/>
            <person name="Alvarado L."/>
            <person name="Arachchi H.M."/>
            <person name="Berlin A.M."/>
            <person name="Chapman S.B."/>
            <person name="Dewar J."/>
            <person name="Goldberg J."/>
            <person name="Griggs A."/>
            <person name="Gujja S."/>
            <person name="Hansen M."/>
            <person name="Howarth C."/>
            <person name="Imamovic A."/>
            <person name="Larimer J."/>
            <person name="McCowan C."/>
            <person name="Murphy C."/>
            <person name="Neiman D."/>
            <person name="Pearson M."/>
            <person name="Priest M."/>
            <person name="Roberts A."/>
            <person name="Saif S."/>
            <person name="Shea T."/>
            <person name="Sisk P."/>
            <person name="Sykes S."/>
            <person name="Wortman J."/>
            <person name="Nusbaum C."/>
            <person name="Birren B."/>
        </authorList>
    </citation>
    <scope>NUCLEOTIDE SEQUENCE [LARGE SCALE GENOMIC DNA]</scope>
    <source>
        <strain evidence="12 13">San Antonio 1</strain>
    </source>
</reference>
<evidence type="ECO:0000256" key="3">
    <source>
        <dbReference type="ARBA" id="ARBA00022485"/>
    </source>
</evidence>
<evidence type="ECO:0000313" key="12">
    <source>
        <dbReference type="EMBL" id="EUD65815.1"/>
    </source>
</evidence>
<dbReference type="Gene3D" id="3.20.20.70">
    <property type="entry name" value="Aldolase class I"/>
    <property type="match status" value="1"/>
</dbReference>
<accession>W7A2B5</accession>
<keyword evidence="9" id="KW-0408">Iron</keyword>
<keyword evidence="13" id="KW-1185">Reference proteome</keyword>
<dbReference type="InterPro" id="IPR013785">
    <property type="entry name" value="Aldolase_TIM"/>
</dbReference>
<dbReference type="AlphaFoldDB" id="W7A2B5"/>
<evidence type="ECO:0000256" key="9">
    <source>
        <dbReference type="ARBA" id="ARBA00023004"/>
    </source>
</evidence>
<name>W7A2B5_9APIC</name>
<dbReference type="GeneID" id="20039072"/>
<dbReference type="InterPro" id="IPR004383">
    <property type="entry name" value="rRNA_lsu_MTrfase_RlmN/Cfr"/>
</dbReference>
<evidence type="ECO:0000256" key="10">
    <source>
        <dbReference type="ARBA" id="ARBA00023014"/>
    </source>
</evidence>
<dbReference type="InterPro" id="IPR058240">
    <property type="entry name" value="rSAM_sf"/>
</dbReference>
<dbReference type="GO" id="GO:0005737">
    <property type="term" value="C:cytoplasm"/>
    <property type="evidence" value="ECO:0007669"/>
    <property type="project" value="UniProtKB-SubCell"/>
</dbReference>
<sequence length="424" mass="49415">MEKSRRYASLLKMIERNGFQKYRLQQILDNMYKAKITSVNKMKNVPTNIRREMKKIFSENLLSIKPLKEYKFDRAYKVLFECKDKEKIEATCLDFGSHKSLCISSQIGCSFACKFCATGQIGIKRQLELDEITDQLLYFQSQNEHVRNVSFMGMGEPLANPHVFESIHFFNNVNLFSLSSRRINISTVGLLPGIKKLNDLFPQVNLSFSLHSPFSEERDKLVPINKLFPFHEVLHLLDNRISQTGRRVWISYILLKDVNDSKDHAEALCNHIDQRPRAVRYLYNVCLIPYNKAKNVDENFHRVDEEDRILQFEKVLRKHGISFFYRFKMARMNSFGLSIDAACGQLYAGNVIRLEHPPFCALQCPNGNQEGSPKTRKDASLRLTLHTWSIFRRLRAQNEERINRSSECAITGTINYILLFFCED</sequence>
<dbReference type="PANTHER" id="PTHR30544:SF5">
    <property type="entry name" value="RADICAL SAM CORE DOMAIN-CONTAINING PROTEIN"/>
    <property type="match status" value="1"/>
</dbReference>
<dbReference type="SFLD" id="SFLDG01062">
    <property type="entry name" value="methyltransferase_(Class_A)"/>
    <property type="match status" value="1"/>
</dbReference>
<dbReference type="RefSeq" id="XP_008817609.1">
    <property type="nucleotide sequence ID" value="XM_008819387.1"/>
</dbReference>
<evidence type="ECO:0000256" key="5">
    <source>
        <dbReference type="ARBA" id="ARBA00022603"/>
    </source>
</evidence>
<evidence type="ECO:0000256" key="8">
    <source>
        <dbReference type="ARBA" id="ARBA00022723"/>
    </source>
</evidence>
<evidence type="ECO:0000256" key="6">
    <source>
        <dbReference type="ARBA" id="ARBA00022679"/>
    </source>
</evidence>
<keyword evidence="4" id="KW-0963">Cytoplasm</keyword>
<dbReference type="SUPFAM" id="SSF102114">
    <property type="entry name" value="Radical SAM enzymes"/>
    <property type="match status" value="1"/>
</dbReference>
<dbReference type="CDD" id="cd01335">
    <property type="entry name" value="Radical_SAM"/>
    <property type="match status" value="1"/>
</dbReference>
<evidence type="ECO:0000259" key="11">
    <source>
        <dbReference type="PROSITE" id="PS51918"/>
    </source>
</evidence>
<dbReference type="Pfam" id="PF04055">
    <property type="entry name" value="Radical_SAM"/>
    <property type="match status" value="1"/>
</dbReference>
<comment type="cofactor">
    <cofactor evidence="1">
        <name>[4Fe-4S] cluster</name>
        <dbReference type="ChEBI" id="CHEBI:49883"/>
    </cofactor>
</comment>
<evidence type="ECO:0000256" key="7">
    <source>
        <dbReference type="ARBA" id="ARBA00022691"/>
    </source>
</evidence>
<dbReference type="GO" id="GO:0008173">
    <property type="term" value="F:RNA methyltransferase activity"/>
    <property type="evidence" value="ECO:0007669"/>
    <property type="project" value="InterPro"/>
</dbReference>
<evidence type="ECO:0000313" key="13">
    <source>
        <dbReference type="Proteomes" id="UP000030640"/>
    </source>
</evidence>
<dbReference type="InterPro" id="IPR007197">
    <property type="entry name" value="rSAM"/>
</dbReference>
<organism evidence="12 13">
    <name type="scientific">Plasmodium inui San Antonio 1</name>
    <dbReference type="NCBI Taxonomy" id="1237626"/>
    <lineage>
        <taxon>Eukaryota</taxon>
        <taxon>Sar</taxon>
        <taxon>Alveolata</taxon>
        <taxon>Apicomplexa</taxon>
        <taxon>Aconoidasida</taxon>
        <taxon>Haemosporida</taxon>
        <taxon>Plasmodiidae</taxon>
        <taxon>Plasmodium</taxon>
        <taxon>Plasmodium (Plasmodium)</taxon>
    </lineage>
</organism>
<dbReference type="EMBL" id="KI965476">
    <property type="protein sequence ID" value="EUD65815.1"/>
    <property type="molecule type" value="Genomic_DNA"/>
</dbReference>
<dbReference type="InterPro" id="IPR040072">
    <property type="entry name" value="Methyltransferase_A"/>
</dbReference>
<keyword evidence="7" id="KW-0949">S-adenosyl-L-methionine</keyword>
<protein>
    <submittedName>
        <fullName evidence="12">Cfr family radical SAM enzyme</fullName>
    </submittedName>
</protein>
<dbReference type="GO" id="GO:0046872">
    <property type="term" value="F:metal ion binding"/>
    <property type="evidence" value="ECO:0007669"/>
    <property type="project" value="UniProtKB-KW"/>
</dbReference>
<evidence type="ECO:0000256" key="1">
    <source>
        <dbReference type="ARBA" id="ARBA00001966"/>
    </source>
</evidence>
<dbReference type="GO" id="GO:0051539">
    <property type="term" value="F:4 iron, 4 sulfur cluster binding"/>
    <property type="evidence" value="ECO:0007669"/>
    <property type="project" value="UniProtKB-KW"/>
</dbReference>
<dbReference type="PROSITE" id="PS51918">
    <property type="entry name" value="RADICAL_SAM"/>
    <property type="match status" value="1"/>
</dbReference>
<dbReference type="OrthoDB" id="538249at2759"/>
<dbReference type="Gene3D" id="1.10.150.530">
    <property type="match status" value="1"/>
</dbReference>
<dbReference type="SFLD" id="SFLDS00029">
    <property type="entry name" value="Radical_SAM"/>
    <property type="match status" value="1"/>
</dbReference>
<feature type="domain" description="Radical SAM core" evidence="11">
    <location>
        <begin position="95"/>
        <end position="326"/>
    </location>
</feature>
<evidence type="ECO:0000256" key="4">
    <source>
        <dbReference type="ARBA" id="ARBA00022490"/>
    </source>
</evidence>
<keyword evidence="6" id="KW-0808">Transferase</keyword>
<keyword evidence="8" id="KW-0479">Metal-binding</keyword>
<comment type="subcellular location">
    <subcellularLocation>
        <location evidence="2">Cytoplasm</location>
    </subcellularLocation>
</comment>
<dbReference type="GO" id="GO:0030488">
    <property type="term" value="P:tRNA methylation"/>
    <property type="evidence" value="ECO:0007669"/>
    <property type="project" value="TreeGrafter"/>
</dbReference>
<dbReference type="Proteomes" id="UP000030640">
    <property type="component" value="Unassembled WGS sequence"/>
</dbReference>
<evidence type="ECO:0000256" key="2">
    <source>
        <dbReference type="ARBA" id="ARBA00004496"/>
    </source>
</evidence>
<dbReference type="GO" id="GO:0070475">
    <property type="term" value="P:rRNA base methylation"/>
    <property type="evidence" value="ECO:0007669"/>
    <property type="project" value="TreeGrafter"/>
</dbReference>
<keyword evidence="5" id="KW-0489">Methyltransferase</keyword>
<proteinExistence type="predicted"/>
<keyword evidence="10" id="KW-0411">Iron-sulfur</keyword>
<dbReference type="VEuPathDB" id="PlasmoDB:C922_03798"/>
<dbReference type="SFLD" id="SFLDF00275">
    <property type="entry name" value="adenosine_C2_methyltransferase"/>
    <property type="match status" value="1"/>
</dbReference>
<gene>
    <name evidence="12" type="ORF">C922_03798</name>
</gene>
<keyword evidence="3" id="KW-0004">4Fe-4S</keyword>